<evidence type="ECO:0000259" key="4">
    <source>
        <dbReference type="Pfam" id="PF02397"/>
    </source>
</evidence>
<keyword evidence="3" id="KW-0472">Membrane</keyword>
<keyword evidence="3" id="KW-1133">Transmembrane helix</keyword>
<feature type="transmembrane region" description="Helical" evidence="3">
    <location>
        <begin position="45"/>
        <end position="66"/>
    </location>
</feature>
<gene>
    <name evidence="5" type="ORF">J5Y06_07990</name>
</gene>
<proteinExistence type="inferred from homology"/>
<dbReference type="Pfam" id="PF02397">
    <property type="entry name" value="Bac_transf"/>
    <property type="match status" value="1"/>
</dbReference>
<evidence type="ECO:0000256" key="3">
    <source>
        <dbReference type="SAM" id="Phobius"/>
    </source>
</evidence>
<dbReference type="Proteomes" id="UP000666240">
    <property type="component" value="Unassembled WGS sequence"/>
</dbReference>
<dbReference type="GO" id="GO:0000271">
    <property type="term" value="P:polysaccharide biosynthetic process"/>
    <property type="evidence" value="ECO:0007669"/>
    <property type="project" value="UniProtKB-KW"/>
</dbReference>
<evidence type="ECO:0000313" key="6">
    <source>
        <dbReference type="Proteomes" id="UP000666240"/>
    </source>
</evidence>
<keyword evidence="5" id="KW-0808">Transferase</keyword>
<sequence>MLDVLSARPDLRCAMRLRYHLLGGLLLCVLFPALLRNGFNLPPMLYPADVKMTVGALSALLGGYYLHRRLVGFPGVSASSYILPAFTTSFAAVIVVFFFFRLEYSRQDFLLSYSLALVWAYAHTAIGRRAQTLRLAVVPGGAAKTLEQIRGVSWDWLKEPEAGWHRWDGIVVDLRADHGADWTRFIARAALAGVPVYHFKRIRESLTGRVEIEHLSENTFGSLNPNRLYFRLKHAADFVVALLVFLPALPLAALIALAIRLDTPGPVFFVQPRLGHRGRVIRVVKFRTMRHEEAQAISLEERREHARTLPHDRRITPVGKWLRRTRLDELPQIINILRGEMSWIGPRPEALPLSAHYDDEIAFYSYRHIVRPGITGWAQVNQGHVTTVDSVRDKLGLDLYYIAYFSNWLDVLIALRTLRTIVTGFGAR</sequence>
<name>A0A8J7UJE2_9HYPH</name>
<evidence type="ECO:0000313" key="5">
    <source>
        <dbReference type="EMBL" id="MBP0438584.1"/>
    </source>
</evidence>
<feature type="transmembrane region" description="Helical" evidence="3">
    <location>
        <begin position="21"/>
        <end position="39"/>
    </location>
</feature>
<keyword evidence="3" id="KW-0812">Transmembrane</keyword>
<dbReference type="InterPro" id="IPR003362">
    <property type="entry name" value="Bact_transf"/>
</dbReference>
<comment type="similarity">
    <text evidence="1">Belongs to the bacterial sugar transferase family.</text>
</comment>
<feature type="transmembrane region" description="Helical" evidence="3">
    <location>
        <begin position="108"/>
        <end position="126"/>
    </location>
</feature>
<feature type="transmembrane region" description="Helical" evidence="3">
    <location>
        <begin position="78"/>
        <end position="102"/>
    </location>
</feature>
<keyword evidence="2" id="KW-0270">Exopolysaccharide synthesis</keyword>
<organism evidence="5 6">
    <name type="scientific">Tianweitania sediminis</name>
    <dbReference type="NCBI Taxonomy" id="1502156"/>
    <lineage>
        <taxon>Bacteria</taxon>
        <taxon>Pseudomonadati</taxon>
        <taxon>Pseudomonadota</taxon>
        <taxon>Alphaproteobacteria</taxon>
        <taxon>Hyphomicrobiales</taxon>
        <taxon>Phyllobacteriaceae</taxon>
        <taxon>Tianweitania</taxon>
    </lineage>
</organism>
<protein>
    <submittedName>
        <fullName evidence="5">Sugar transferase</fullName>
    </submittedName>
</protein>
<keyword evidence="6" id="KW-1185">Reference proteome</keyword>
<dbReference type="PANTHER" id="PTHR30576:SF0">
    <property type="entry name" value="UNDECAPRENYL-PHOSPHATE N-ACETYLGALACTOSAMINYL 1-PHOSPHATE TRANSFERASE-RELATED"/>
    <property type="match status" value="1"/>
</dbReference>
<dbReference type="PANTHER" id="PTHR30576">
    <property type="entry name" value="COLANIC BIOSYNTHESIS UDP-GLUCOSE LIPID CARRIER TRANSFERASE"/>
    <property type="match status" value="1"/>
</dbReference>
<reference evidence="5" key="1">
    <citation type="submission" date="2021-03" db="EMBL/GenBank/DDBJ databases">
        <title>Genome sequencing and assembly of Tianweitania sediminis.</title>
        <authorList>
            <person name="Chhetri G."/>
        </authorList>
    </citation>
    <scope>NUCLEOTIDE SEQUENCE</scope>
    <source>
        <strain evidence="5">Z8</strain>
    </source>
</reference>
<dbReference type="GO" id="GO:0016780">
    <property type="term" value="F:phosphotransferase activity, for other substituted phosphate groups"/>
    <property type="evidence" value="ECO:0007669"/>
    <property type="project" value="TreeGrafter"/>
</dbReference>
<dbReference type="EMBL" id="JAGIYY010000002">
    <property type="protein sequence ID" value="MBP0438584.1"/>
    <property type="molecule type" value="Genomic_DNA"/>
</dbReference>
<evidence type="ECO:0000256" key="1">
    <source>
        <dbReference type="ARBA" id="ARBA00006464"/>
    </source>
</evidence>
<feature type="domain" description="Bacterial sugar transferase" evidence="4">
    <location>
        <begin position="233"/>
        <end position="422"/>
    </location>
</feature>
<comment type="caution">
    <text evidence="5">The sequence shown here is derived from an EMBL/GenBank/DDBJ whole genome shotgun (WGS) entry which is preliminary data.</text>
</comment>
<feature type="transmembrane region" description="Helical" evidence="3">
    <location>
        <begin position="235"/>
        <end position="259"/>
    </location>
</feature>
<accession>A0A8J7UJE2</accession>
<evidence type="ECO:0000256" key="2">
    <source>
        <dbReference type="ARBA" id="ARBA00023169"/>
    </source>
</evidence>
<dbReference type="AlphaFoldDB" id="A0A8J7UJE2"/>